<proteinExistence type="predicted"/>
<sequence length="258" mass="26725">MKFLVIGGSGLIGSKVVQRLRAKGHEAIAASSSSGVNTLTGAGLDEAMAGVDTVIDLANSPSFEDKAVLDFFQTSGRNLVAAERRAGIAHHVALSIVGTDRVAAAGSGYMRAKVAQETIIRESGVPYTIIHSTQFFEFLAGIAKSAAGGDTITLSTGYIQPIASDDVADAVVRTSLGQPANGVVEIAGPDKLRMSELVGRFLTIINDPHHVVGDAKAPYFGAVLADDSLLPGPDATLGEIDFHAWLKSSQYASFASAA</sequence>
<feature type="domain" description="NAD(P)-binding" evidence="1">
    <location>
        <begin position="7"/>
        <end position="173"/>
    </location>
</feature>
<dbReference type="PANTHER" id="PTHR12126:SF11">
    <property type="entry name" value="NADH DEHYDROGENASE [UBIQUINONE] 1 ALPHA SUBCOMPLEX SUBUNIT 9, MITOCHONDRIAL"/>
    <property type="match status" value="1"/>
</dbReference>
<evidence type="ECO:0000259" key="1">
    <source>
        <dbReference type="Pfam" id="PF13460"/>
    </source>
</evidence>
<organism evidence="2 3">
    <name type="scientific">Luteibacter jiangsuensis</name>
    <dbReference type="NCBI Taxonomy" id="637577"/>
    <lineage>
        <taxon>Bacteria</taxon>
        <taxon>Pseudomonadati</taxon>
        <taxon>Pseudomonadota</taxon>
        <taxon>Gammaproteobacteria</taxon>
        <taxon>Lysobacterales</taxon>
        <taxon>Rhodanobacteraceae</taxon>
        <taxon>Luteibacter</taxon>
    </lineage>
</organism>
<gene>
    <name evidence="2" type="ORF">J2T07_000700</name>
</gene>
<dbReference type="InterPro" id="IPR051207">
    <property type="entry name" value="ComplexI_NDUFA9_subunit"/>
</dbReference>
<accession>A0ABT9SW11</accession>
<dbReference type="PANTHER" id="PTHR12126">
    <property type="entry name" value="NADH-UBIQUINONE OXIDOREDUCTASE 39 KDA SUBUNIT-RELATED"/>
    <property type="match status" value="1"/>
</dbReference>
<dbReference type="SUPFAM" id="SSF51735">
    <property type="entry name" value="NAD(P)-binding Rossmann-fold domains"/>
    <property type="match status" value="1"/>
</dbReference>
<dbReference type="Pfam" id="PF13460">
    <property type="entry name" value="NAD_binding_10"/>
    <property type="match status" value="1"/>
</dbReference>
<evidence type="ECO:0000313" key="2">
    <source>
        <dbReference type="EMBL" id="MDQ0008541.1"/>
    </source>
</evidence>
<dbReference type="EMBL" id="JAUSSK010000001">
    <property type="protein sequence ID" value="MDQ0008541.1"/>
    <property type="molecule type" value="Genomic_DNA"/>
</dbReference>
<dbReference type="Proteomes" id="UP001237737">
    <property type="component" value="Unassembled WGS sequence"/>
</dbReference>
<name>A0ABT9SW11_9GAMM</name>
<reference evidence="2 3" key="1">
    <citation type="submission" date="2023-07" db="EMBL/GenBank/DDBJ databases">
        <title>Sorghum-associated microbial communities from plants grown in Nebraska, USA.</title>
        <authorList>
            <person name="Schachtman D."/>
        </authorList>
    </citation>
    <scope>NUCLEOTIDE SEQUENCE [LARGE SCALE GENOMIC DNA]</scope>
    <source>
        <strain evidence="2 3">CC60</strain>
    </source>
</reference>
<dbReference type="Gene3D" id="3.40.50.720">
    <property type="entry name" value="NAD(P)-binding Rossmann-like Domain"/>
    <property type="match status" value="1"/>
</dbReference>
<evidence type="ECO:0000313" key="3">
    <source>
        <dbReference type="Proteomes" id="UP001237737"/>
    </source>
</evidence>
<dbReference type="RefSeq" id="WP_306847318.1">
    <property type="nucleotide sequence ID" value="NZ_JAUSSK010000001.1"/>
</dbReference>
<dbReference type="InterPro" id="IPR016040">
    <property type="entry name" value="NAD(P)-bd_dom"/>
</dbReference>
<protein>
    <submittedName>
        <fullName evidence="2">Uncharacterized protein YbjT (DUF2867 family)</fullName>
    </submittedName>
</protein>
<keyword evidence="3" id="KW-1185">Reference proteome</keyword>
<comment type="caution">
    <text evidence="2">The sequence shown here is derived from an EMBL/GenBank/DDBJ whole genome shotgun (WGS) entry which is preliminary data.</text>
</comment>
<dbReference type="InterPro" id="IPR036291">
    <property type="entry name" value="NAD(P)-bd_dom_sf"/>
</dbReference>